<name>A0A0F9SVE9_9ZZZZ</name>
<reference evidence="1" key="1">
    <citation type="journal article" date="2015" name="Nature">
        <title>Complex archaea that bridge the gap between prokaryotes and eukaryotes.</title>
        <authorList>
            <person name="Spang A."/>
            <person name="Saw J.H."/>
            <person name="Jorgensen S.L."/>
            <person name="Zaremba-Niedzwiedzka K."/>
            <person name="Martijn J."/>
            <person name="Lind A.E."/>
            <person name="van Eijk R."/>
            <person name="Schleper C."/>
            <person name="Guy L."/>
            <person name="Ettema T.J."/>
        </authorList>
    </citation>
    <scope>NUCLEOTIDE SEQUENCE</scope>
</reference>
<comment type="caution">
    <text evidence="1">The sequence shown here is derived from an EMBL/GenBank/DDBJ whole genome shotgun (WGS) entry which is preliminary data.</text>
</comment>
<protein>
    <submittedName>
        <fullName evidence="1">Uncharacterized protein</fullName>
    </submittedName>
</protein>
<gene>
    <name evidence="1" type="ORF">LCGC14_0405090</name>
</gene>
<proteinExistence type="predicted"/>
<accession>A0A0F9SVE9</accession>
<dbReference type="EMBL" id="LAZR01000352">
    <property type="protein sequence ID" value="KKN72955.1"/>
    <property type="molecule type" value="Genomic_DNA"/>
</dbReference>
<organism evidence="1">
    <name type="scientific">marine sediment metagenome</name>
    <dbReference type="NCBI Taxonomy" id="412755"/>
    <lineage>
        <taxon>unclassified sequences</taxon>
        <taxon>metagenomes</taxon>
        <taxon>ecological metagenomes</taxon>
    </lineage>
</organism>
<evidence type="ECO:0000313" key="1">
    <source>
        <dbReference type="EMBL" id="KKN72955.1"/>
    </source>
</evidence>
<dbReference type="AlphaFoldDB" id="A0A0F9SVE9"/>
<sequence length="103" mass="11317">MKLEQKNQIGIINNALSCVNIEVGGKSYIPNFTLATAMILEERDIDVFKNSNILESPKGIANVIHASLPIKIQKDIDILELAIQIDLSMMLNVAEAIKPKASE</sequence>